<accession>A0A7W3EI93</accession>
<reference evidence="1 2" key="1">
    <citation type="submission" date="2020-06" db="EMBL/GenBank/DDBJ databases">
        <title>REHAB project genomes.</title>
        <authorList>
            <person name="Shaw L.P."/>
        </authorList>
    </citation>
    <scope>NUCLEOTIDE SEQUENCE [LARGE SCALE GENOMIC DNA]</scope>
    <source>
        <strain evidence="1 2">RHB28-C13</strain>
    </source>
</reference>
<organism evidence="1 2">
    <name type="scientific">Escherichia fergusonii</name>
    <dbReference type="NCBI Taxonomy" id="564"/>
    <lineage>
        <taxon>Bacteria</taxon>
        <taxon>Pseudomonadati</taxon>
        <taxon>Pseudomonadota</taxon>
        <taxon>Gammaproteobacteria</taxon>
        <taxon>Enterobacterales</taxon>
        <taxon>Enterobacteriaceae</taxon>
        <taxon>Escherichia</taxon>
    </lineage>
</organism>
<gene>
    <name evidence="1" type="ORF">HVY52_05070</name>
</gene>
<dbReference type="Proteomes" id="UP000510927">
    <property type="component" value="Chromosome"/>
</dbReference>
<sequence>MAGETTDVNLVTTFFKKKYELKEDTREKQTTENRQPLPCAAGDALPYFTQAESV</sequence>
<evidence type="ECO:0000313" key="1">
    <source>
        <dbReference type="EMBL" id="QLM99210.1"/>
    </source>
</evidence>
<dbReference type="RefSeq" id="WP_181203186.1">
    <property type="nucleotide sequence ID" value="NZ_CP055675.1"/>
</dbReference>
<evidence type="ECO:0000313" key="2">
    <source>
        <dbReference type="Proteomes" id="UP000510927"/>
    </source>
</evidence>
<proteinExistence type="predicted"/>
<dbReference type="EMBL" id="CP055675">
    <property type="protein sequence ID" value="QLM99210.1"/>
    <property type="molecule type" value="Genomic_DNA"/>
</dbReference>
<dbReference type="AlphaFoldDB" id="A0A7W3EI93"/>
<protein>
    <submittedName>
        <fullName evidence="1">Uncharacterized protein</fullName>
    </submittedName>
</protein>
<name>A0A7W3EI93_ESCFE</name>